<dbReference type="EC" id="2.1.1.37" evidence="7"/>
<dbReference type="GO" id="GO:0003677">
    <property type="term" value="F:DNA binding"/>
    <property type="evidence" value="ECO:0007669"/>
    <property type="project" value="TreeGrafter"/>
</dbReference>
<proteinExistence type="inferred from homology"/>
<dbReference type="InterPro" id="IPR018117">
    <property type="entry name" value="C5_DNA_meth_AS"/>
</dbReference>
<dbReference type="GO" id="GO:0044027">
    <property type="term" value="P:negative regulation of gene expression via chromosomal CpG island methylation"/>
    <property type="evidence" value="ECO:0007669"/>
    <property type="project" value="TreeGrafter"/>
</dbReference>
<dbReference type="Gene3D" id="3.90.120.10">
    <property type="entry name" value="DNA Methylase, subunit A, domain 2"/>
    <property type="match status" value="1"/>
</dbReference>
<dbReference type="Gene3D" id="3.40.50.150">
    <property type="entry name" value="Vaccinia Virus protein VP39"/>
    <property type="match status" value="1"/>
</dbReference>
<evidence type="ECO:0000256" key="2">
    <source>
        <dbReference type="ARBA" id="ARBA00022679"/>
    </source>
</evidence>
<evidence type="ECO:0000256" key="7">
    <source>
        <dbReference type="RuleBase" id="RU000417"/>
    </source>
</evidence>
<feature type="active site" evidence="5">
    <location>
        <position position="82"/>
    </location>
</feature>
<keyword evidence="4" id="KW-0680">Restriction system</keyword>
<evidence type="ECO:0000313" key="8">
    <source>
        <dbReference type="EMBL" id="KEO81293.1"/>
    </source>
</evidence>
<protein>
    <recommendedName>
        <fullName evidence="7">Cytosine-specific methyltransferase</fullName>
        <ecNumber evidence="7">2.1.1.37</ecNumber>
    </recommendedName>
</protein>
<dbReference type="Proteomes" id="UP000027931">
    <property type="component" value="Unassembled WGS sequence"/>
</dbReference>
<dbReference type="PANTHER" id="PTHR10629">
    <property type="entry name" value="CYTOSINE-SPECIFIC METHYLTRANSFERASE"/>
    <property type="match status" value="1"/>
</dbReference>
<dbReference type="InterPro" id="IPR050390">
    <property type="entry name" value="C5-Methyltransferase"/>
</dbReference>
<dbReference type="eggNOG" id="COG0270">
    <property type="taxonomic scope" value="Bacteria"/>
</dbReference>
<dbReference type="PROSITE" id="PS00094">
    <property type="entry name" value="C5_MTASE_1"/>
    <property type="match status" value="1"/>
</dbReference>
<evidence type="ECO:0000313" key="9">
    <source>
        <dbReference type="Proteomes" id="UP000027931"/>
    </source>
</evidence>
<comment type="catalytic activity">
    <reaction evidence="7">
        <text>a 2'-deoxycytidine in DNA + S-adenosyl-L-methionine = a 5-methyl-2'-deoxycytidine in DNA + S-adenosyl-L-homocysteine + H(+)</text>
        <dbReference type="Rhea" id="RHEA:13681"/>
        <dbReference type="Rhea" id="RHEA-COMP:11369"/>
        <dbReference type="Rhea" id="RHEA-COMP:11370"/>
        <dbReference type="ChEBI" id="CHEBI:15378"/>
        <dbReference type="ChEBI" id="CHEBI:57856"/>
        <dbReference type="ChEBI" id="CHEBI:59789"/>
        <dbReference type="ChEBI" id="CHEBI:85452"/>
        <dbReference type="ChEBI" id="CHEBI:85454"/>
        <dbReference type="EC" id="2.1.1.37"/>
    </reaction>
</comment>
<dbReference type="PRINTS" id="PR00105">
    <property type="entry name" value="C5METTRFRASE"/>
</dbReference>
<dbReference type="InterPro" id="IPR029063">
    <property type="entry name" value="SAM-dependent_MTases_sf"/>
</dbReference>
<evidence type="ECO:0000256" key="3">
    <source>
        <dbReference type="ARBA" id="ARBA00022691"/>
    </source>
</evidence>
<evidence type="ECO:0000256" key="6">
    <source>
        <dbReference type="RuleBase" id="RU000416"/>
    </source>
</evidence>
<dbReference type="PANTHER" id="PTHR10629:SF52">
    <property type="entry name" value="DNA (CYTOSINE-5)-METHYLTRANSFERASE 1"/>
    <property type="match status" value="1"/>
</dbReference>
<comment type="caution">
    <text evidence="8">The sequence shown here is derived from an EMBL/GenBank/DDBJ whole genome shotgun (WGS) entry which is preliminary data.</text>
</comment>
<keyword evidence="9" id="KW-1185">Reference proteome</keyword>
<dbReference type="PROSITE" id="PS51679">
    <property type="entry name" value="SAM_MT_C5"/>
    <property type="match status" value="1"/>
</dbReference>
<name>A0A074LN70_9BACL</name>
<sequence length="356" mass="39983">MSNISTAVDLFSGGGGLTVGLKNAGFSVVSAVELEPNAFNTYKINHPEVSVFNKDIKTISGDKFLEASPTGMVDLVAGCPPCQGFSSLTSKYRRFDPRNELIFEMYRVIEQLKPKIIMMENVPGLAQKGKELFEEFLRRISELGYMYEWRVLQVADYGVPQTRRRLVLLAGKGFHIPFPEPTHSRTGENDLPLWRTLRDAISDMPEPVTLSQTKKLGGPKNAKWHVVRDMSAQNIKRLKKAIPGESWRKIPKKLRPDCHKDIEAGFPNVYGRLSWDKPSGTITGGCTTLSKGRFGHPEELRTISVREAALLQTFPPDYIIDTDYMEKACMIVGNALPCTFAEVLARRCFEALRQNE</sequence>
<accession>A0A074LN70</accession>
<dbReference type="EMBL" id="JMIR01000041">
    <property type="protein sequence ID" value="KEO81293.1"/>
    <property type="molecule type" value="Genomic_DNA"/>
</dbReference>
<keyword evidence="2 5" id="KW-0808">Transferase</keyword>
<dbReference type="SUPFAM" id="SSF53335">
    <property type="entry name" value="S-adenosyl-L-methionine-dependent methyltransferases"/>
    <property type="match status" value="1"/>
</dbReference>
<dbReference type="NCBIfam" id="TIGR00675">
    <property type="entry name" value="dcm"/>
    <property type="match status" value="1"/>
</dbReference>
<dbReference type="REBASE" id="98326">
    <property type="entry name" value="M.TflGST4ORF21710P"/>
</dbReference>
<comment type="similarity">
    <text evidence="5 6">Belongs to the class I-like SAM-binding methyltransferase superfamily. C5-methyltransferase family.</text>
</comment>
<dbReference type="GO" id="GO:0009307">
    <property type="term" value="P:DNA restriction-modification system"/>
    <property type="evidence" value="ECO:0007669"/>
    <property type="project" value="UniProtKB-KW"/>
</dbReference>
<dbReference type="GO" id="GO:0032259">
    <property type="term" value="P:methylation"/>
    <property type="evidence" value="ECO:0007669"/>
    <property type="project" value="UniProtKB-KW"/>
</dbReference>
<reference evidence="8 9" key="1">
    <citation type="journal article" date="2013" name="Int. J. Syst. Evol. Microbiol.">
        <title>Tumebacillus flagellatus sp. nov., an alpha-amylase/pullulanase-producing bacterium isolated from cassava wastewater.</title>
        <authorList>
            <person name="Wang Q."/>
            <person name="Xie N."/>
            <person name="Qin Y."/>
            <person name="Shen N."/>
            <person name="Zhu J."/>
            <person name="Mi H."/>
            <person name="Huang R."/>
        </authorList>
    </citation>
    <scope>NUCLEOTIDE SEQUENCE [LARGE SCALE GENOMIC DNA]</scope>
    <source>
        <strain evidence="8 9">GST4</strain>
    </source>
</reference>
<dbReference type="Pfam" id="PF00145">
    <property type="entry name" value="DNA_methylase"/>
    <property type="match status" value="1"/>
</dbReference>
<evidence type="ECO:0000256" key="1">
    <source>
        <dbReference type="ARBA" id="ARBA00022603"/>
    </source>
</evidence>
<keyword evidence="3 5" id="KW-0949">S-adenosyl-L-methionine</keyword>
<dbReference type="STRING" id="1157490.EL26_21710"/>
<evidence type="ECO:0000256" key="4">
    <source>
        <dbReference type="ARBA" id="ARBA00022747"/>
    </source>
</evidence>
<organism evidence="8 9">
    <name type="scientific">Tumebacillus flagellatus</name>
    <dbReference type="NCBI Taxonomy" id="1157490"/>
    <lineage>
        <taxon>Bacteria</taxon>
        <taxon>Bacillati</taxon>
        <taxon>Bacillota</taxon>
        <taxon>Bacilli</taxon>
        <taxon>Bacillales</taxon>
        <taxon>Alicyclobacillaceae</taxon>
        <taxon>Tumebacillus</taxon>
    </lineage>
</organism>
<dbReference type="GO" id="GO:0003886">
    <property type="term" value="F:DNA (cytosine-5-)-methyltransferase activity"/>
    <property type="evidence" value="ECO:0007669"/>
    <property type="project" value="UniProtKB-EC"/>
</dbReference>
<dbReference type="InterPro" id="IPR001525">
    <property type="entry name" value="C5_MeTfrase"/>
</dbReference>
<dbReference type="AlphaFoldDB" id="A0A074LN70"/>
<gene>
    <name evidence="8" type="ORF">EL26_21710</name>
</gene>
<keyword evidence="1 5" id="KW-0489">Methyltransferase</keyword>
<evidence type="ECO:0000256" key="5">
    <source>
        <dbReference type="PROSITE-ProRule" id="PRU01016"/>
    </source>
</evidence>